<dbReference type="EMBL" id="JBHPBY010000269">
    <property type="protein sequence ID" value="MFC1852119.1"/>
    <property type="molecule type" value="Genomic_DNA"/>
</dbReference>
<evidence type="ECO:0000313" key="2">
    <source>
        <dbReference type="EMBL" id="MFC1852119.1"/>
    </source>
</evidence>
<accession>A0ABV6Z121</accession>
<dbReference type="SUPFAM" id="SSF52540">
    <property type="entry name" value="P-loop containing nucleoside triphosphate hydrolases"/>
    <property type="match status" value="1"/>
</dbReference>
<protein>
    <submittedName>
        <fullName evidence="2">DEAD/DEAH box helicase family protein</fullName>
    </submittedName>
</protein>
<comment type="caution">
    <text evidence="2">The sequence shown here is derived from an EMBL/GenBank/DDBJ whole genome shotgun (WGS) entry which is preliminary data.</text>
</comment>
<feature type="domain" description="Helicase/UvrB N-terminal" evidence="1">
    <location>
        <begin position="47"/>
        <end position="205"/>
    </location>
</feature>
<dbReference type="Proteomes" id="UP001594351">
    <property type="component" value="Unassembled WGS sequence"/>
</dbReference>
<keyword evidence="2" id="KW-0378">Hydrolase</keyword>
<dbReference type="InterPro" id="IPR027417">
    <property type="entry name" value="P-loop_NTPase"/>
</dbReference>
<dbReference type="InterPro" id="IPR006935">
    <property type="entry name" value="Helicase/UvrB_N"/>
</dbReference>
<name>A0ABV6Z121_UNCC1</name>
<proteinExistence type="predicted"/>
<gene>
    <name evidence="2" type="ORF">ACFL27_18145</name>
</gene>
<evidence type="ECO:0000259" key="1">
    <source>
        <dbReference type="Pfam" id="PF04851"/>
    </source>
</evidence>
<keyword evidence="2" id="KW-0347">Helicase</keyword>
<dbReference type="Gene3D" id="3.40.50.300">
    <property type="entry name" value="P-loop containing nucleotide triphosphate hydrolases"/>
    <property type="match status" value="1"/>
</dbReference>
<keyword evidence="2" id="KW-0547">Nucleotide-binding</keyword>
<reference evidence="2 3" key="1">
    <citation type="submission" date="2024-09" db="EMBL/GenBank/DDBJ databases">
        <title>Laminarin stimulates single cell rates of sulfate reduction while oxygen inhibits transcriptomic activity in coastal marine sediment.</title>
        <authorList>
            <person name="Lindsay M."/>
            <person name="Orcutt B."/>
            <person name="Emerson D."/>
            <person name="Stepanauskas R."/>
            <person name="D'Angelo T."/>
        </authorList>
    </citation>
    <scope>NUCLEOTIDE SEQUENCE [LARGE SCALE GENOMIC DNA]</scope>
    <source>
        <strain evidence="2">SAG AM-311-K15</strain>
    </source>
</reference>
<dbReference type="GO" id="GO:0004386">
    <property type="term" value="F:helicase activity"/>
    <property type="evidence" value="ECO:0007669"/>
    <property type="project" value="UniProtKB-KW"/>
</dbReference>
<sequence length="238" mass="27168">MWKYFQWLTLLFVEIYLDLFFGNRDGLLNDINAYVNHFNTKWVDYADVPLYTEDDLNKLCLQNATGSGKTLLMHVNLLQYRHYATLHGKENDLSRVILLTPNERLSEQHIAEFAASDMYAIPYLSSRGGVLGLVHGLDFIDVLEITKLADQEGPNTIATRSLGDQNLLLVDEGHRGMSGKEEGVWFTRRSDLCVKGFTFEYSATFEQAVQAAGNTEFSDSYAKAVIFDYSYRCKRCRS</sequence>
<organism evidence="2 3">
    <name type="scientific">candidate division CSSED10-310 bacterium</name>
    <dbReference type="NCBI Taxonomy" id="2855610"/>
    <lineage>
        <taxon>Bacteria</taxon>
        <taxon>Bacteria division CSSED10-310</taxon>
    </lineage>
</organism>
<evidence type="ECO:0000313" key="3">
    <source>
        <dbReference type="Proteomes" id="UP001594351"/>
    </source>
</evidence>
<keyword evidence="2" id="KW-0067">ATP-binding</keyword>
<keyword evidence="3" id="KW-1185">Reference proteome</keyword>
<dbReference type="Pfam" id="PF04851">
    <property type="entry name" value="ResIII"/>
    <property type="match status" value="1"/>
</dbReference>